<dbReference type="KEGG" id="thas:C6Y53_12445"/>
<evidence type="ECO:0000313" key="3">
    <source>
        <dbReference type="EMBL" id="AVO38416.1"/>
    </source>
</evidence>
<accession>A0A2S0MRE5</accession>
<reference evidence="4" key="1">
    <citation type="submission" date="2018-03" db="EMBL/GenBank/DDBJ databases">
        <title>Genomic analysis of the strain SH-1 isolated from shrimp intestine.</title>
        <authorList>
            <person name="Kim Y.-S."/>
            <person name="Kim S.-E."/>
            <person name="Kim K.-H."/>
        </authorList>
    </citation>
    <scope>NUCLEOTIDE SEQUENCE [LARGE SCALE GENOMIC DNA]</scope>
    <source>
        <strain evidence="4">SH-1</strain>
    </source>
</reference>
<evidence type="ECO:0000259" key="2">
    <source>
        <dbReference type="PROSITE" id="PS51096"/>
    </source>
</evidence>
<dbReference type="PANTHER" id="PTHR33799">
    <property type="entry name" value="PTS PERMEASE-RELATED-RELATED"/>
    <property type="match status" value="1"/>
</dbReference>
<dbReference type="PROSITE" id="PS51096">
    <property type="entry name" value="PTS_EIIA_TYPE_4"/>
    <property type="match status" value="1"/>
</dbReference>
<gene>
    <name evidence="3" type="ORF">C6Y53_12445</name>
</gene>
<dbReference type="SUPFAM" id="SSF53062">
    <property type="entry name" value="PTS system fructose IIA component-like"/>
    <property type="match status" value="1"/>
</dbReference>
<dbReference type="GO" id="GO:0016740">
    <property type="term" value="F:transferase activity"/>
    <property type="evidence" value="ECO:0007669"/>
    <property type="project" value="UniProtKB-KW"/>
</dbReference>
<dbReference type="RefSeq" id="WP_106472730.1">
    <property type="nucleotide sequence ID" value="NZ_CP027665.1"/>
</dbReference>
<keyword evidence="4" id="KW-1185">Reference proteome</keyword>
<sequence length="130" mass="13791">MIGIVVVMHGGLAREFRATALHVLGEQPGIAAVRIGTDDDRGAKQAEICAAADAVDTGDGVVVVTDLYGGSPSNLSMNACAGEQRRMLFGANVPALLELVHNRHRPVDEALHRAVEKGRLYLGSRIIRPV</sequence>
<dbReference type="GO" id="GO:0016020">
    <property type="term" value="C:membrane"/>
    <property type="evidence" value="ECO:0007669"/>
    <property type="project" value="InterPro"/>
</dbReference>
<feature type="domain" description="PTS EIIA type-4" evidence="2">
    <location>
        <begin position="1"/>
        <end position="122"/>
    </location>
</feature>
<dbReference type="InterPro" id="IPR004701">
    <property type="entry name" value="PTS_EIIA_man-typ"/>
</dbReference>
<protein>
    <submittedName>
        <fullName evidence="3">PTS fructose transporter subunit IIA</fullName>
    </submittedName>
</protein>
<dbReference type="GO" id="GO:0009401">
    <property type="term" value="P:phosphoenolpyruvate-dependent sugar phosphotransferase system"/>
    <property type="evidence" value="ECO:0007669"/>
    <property type="project" value="InterPro"/>
</dbReference>
<dbReference type="InterPro" id="IPR036662">
    <property type="entry name" value="PTS_EIIA_man-typ_sf"/>
</dbReference>
<proteinExistence type="predicted"/>
<evidence type="ECO:0000256" key="1">
    <source>
        <dbReference type="ARBA" id="ARBA00022679"/>
    </source>
</evidence>
<name>A0A2S0MRE5_9RHOB</name>
<dbReference type="Pfam" id="PF03610">
    <property type="entry name" value="EIIA-man"/>
    <property type="match status" value="1"/>
</dbReference>
<dbReference type="AlphaFoldDB" id="A0A2S0MRE5"/>
<dbReference type="EMBL" id="CP027665">
    <property type="protein sequence ID" value="AVO38416.1"/>
    <property type="molecule type" value="Genomic_DNA"/>
</dbReference>
<dbReference type="PANTHER" id="PTHR33799:SF1">
    <property type="entry name" value="PTS SYSTEM MANNOSE-SPECIFIC EIIAB COMPONENT-RELATED"/>
    <property type="match status" value="1"/>
</dbReference>
<keyword evidence="1" id="KW-0808">Transferase</keyword>
<dbReference type="InterPro" id="IPR051471">
    <property type="entry name" value="Bacterial_PTS_sugar_comp"/>
</dbReference>
<evidence type="ECO:0000313" key="4">
    <source>
        <dbReference type="Proteomes" id="UP000237655"/>
    </source>
</evidence>
<dbReference type="Proteomes" id="UP000237655">
    <property type="component" value="Chromosome"/>
</dbReference>
<dbReference type="Gene3D" id="3.40.50.510">
    <property type="entry name" value="Phosphotransferase system, mannose-type IIA component"/>
    <property type="match status" value="1"/>
</dbReference>
<organism evidence="3 4">
    <name type="scientific">Pukyongiella litopenaei</name>
    <dbReference type="NCBI Taxonomy" id="2605946"/>
    <lineage>
        <taxon>Bacteria</taxon>
        <taxon>Pseudomonadati</taxon>
        <taxon>Pseudomonadota</taxon>
        <taxon>Alphaproteobacteria</taxon>
        <taxon>Rhodobacterales</taxon>
        <taxon>Paracoccaceae</taxon>
        <taxon>Pukyongiella</taxon>
    </lineage>
</organism>